<protein>
    <submittedName>
        <fullName evidence="1">Uncharacterized protein</fullName>
    </submittedName>
</protein>
<proteinExistence type="predicted"/>
<organism evidence="1 2">
    <name type="scientific">Pistacia atlantica</name>
    <dbReference type="NCBI Taxonomy" id="434234"/>
    <lineage>
        <taxon>Eukaryota</taxon>
        <taxon>Viridiplantae</taxon>
        <taxon>Streptophyta</taxon>
        <taxon>Embryophyta</taxon>
        <taxon>Tracheophyta</taxon>
        <taxon>Spermatophyta</taxon>
        <taxon>Magnoliopsida</taxon>
        <taxon>eudicotyledons</taxon>
        <taxon>Gunneridae</taxon>
        <taxon>Pentapetalae</taxon>
        <taxon>rosids</taxon>
        <taxon>malvids</taxon>
        <taxon>Sapindales</taxon>
        <taxon>Anacardiaceae</taxon>
        <taxon>Pistacia</taxon>
    </lineage>
</organism>
<name>A0ACC0ZSS1_9ROSI</name>
<reference evidence="2" key="1">
    <citation type="journal article" date="2023" name="G3 (Bethesda)">
        <title>Genome assembly and association tests identify interacting loci associated with vigor, precocity, and sex in interspecific pistachio rootstocks.</title>
        <authorList>
            <person name="Palmer W."/>
            <person name="Jacygrad E."/>
            <person name="Sagayaradj S."/>
            <person name="Cavanaugh K."/>
            <person name="Han R."/>
            <person name="Bertier L."/>
            <person name="Beede B."/>
            <person name="Kafkas S."/>
            <person name="Golino D."/>
            <person name="Preece J."/>
            <person name="Michelmore R."/>
        </authorList>
    </citation>
    <scope>NUCLEOTIDE SEQUENCE [LARGE SCALE GENOMIC DNA]</scope>
</reference>
<gene>
    <name evidence="1" type="ORF">Patl1_34583</name>
</gene>
<sequence length="84" mass="9705">MPKSKHDRVTLSRTKKKGREHKELIVNSIREAVENYNSIYVFSLENMRNSSSKSPEISSNLPADSFLAQTKLCKWLWVGPLPMR</sequence>
<dbReference type="EMBL" id="CM047910">
    <property type="protein sequence ID" value="KAJ0075629.1"/>
    <property type="molecule type" value="Genomic_DNA"/>
</dbReference>
<keyword evidence="2" id="KW-1185">Reference proteome</keyword>
<dbReference type="Proteomes" id="UP001164250">
    <property type="component" value="Chromosome 15"/>
</dbReference>
<evidence type="ECO:0000313" key="1">
    <source>
        <dbReference type="EMBL" id="KAJ0075629.1"/>
    </source>
</evidence>
<evidence type="ECO:0000313" key="2">
    <source>
        <dbReference type="Proteomes" id="UP001164250"/>
    </source>
</evidence>
<accession>A0ACC0ZSS1</accession>
<comment type="caution">
    <text evidence="1">The sequence shown here is derived from an EMBL/GenBank/DDBJ whole genome shotgun (WGS) entry which is preliminary data.</text>
</comment>